<dbReference type="PANTHER" id="PTHR43022">
    <property type="entry name" value="PROTEIN SMF"/>
    <property type="match status" value="1"/>
</dbReference>
<dbReference type="AlphaFoldDB" id="A0A1G6SB43"/>
<organism evidence="3 4">
    <name type="scientific">Halanaerobium congolense</name>
    <dbReference type="NCBI Taxonomy" id="54121"/>
    <lineage>
        <taxon>Bacteria</taxon>
        <taxon>Bacillati</taxon>
        <taxon>Bacillota</taxon>
        <taxon>Clostridia</taxon>
        <taxon>Halanaerobiales</taxon>
        <taxon>Halanaerobiaceae</taxon>
        <taxon>Halanaerobium</taxon>
    </lineage>
</organism>
<feature type="domain" description="Smf/DprA SLOG" evidence="2">
    <location>
        <begin position="110"/>
        <end position="296"/>
    </location>
</feature>
<dbReference type="SUPFAM" id="SSF102405">
    <property type="entry name" value="MCP/YpsA-like"/>
    <property type="match status" value="1"/>
</dbReference>
<proteinExistence type="inferred from homology"/>
<sequence>MRYSIEDYFTLSLLAAEYDDYRRYSKPLIKLHLLTKVFKTSIGQELNVFEINKEKTSNLIEDSFDKSSRYYENRVNNAKNILLDKDLLMRLRRKAMSEIELAEENNILYYTFEDKKYPKRLKEIELSPVMIFFKGNFPKDEELKNSYAVIGSRDIDEIGKKIAHSFGKILSENNYWNISGLAEGADTYGHLGSLSANNLTGAVLAHGLAESIYPPSNNKLAGRILDSGGFLMSELPPSIKNAAHFFTRRDRLQSGLTNGVLVVETGKTGGTLHTVNYALKQDKFVGVWQPDQINKANEYILGNLMLLGLIEPSKNFKIKSKSKLSKITAVKCEEDIESLFEKESRENQMKLF</sequence>
<dbReference type="Proteomes" id="UP000324896">
    <property type="component" value="Unassembled WGS sequence"/>
</dbReference>
<name>A0A1G6SB43_9FIRM</name>
<dbReference type="Pfam" id="PF02481">
    <property type="entry name" value="DNA_processg_A"/>
    <property type="match status" value="1"/>
</dbReference>
<evidence type="ECO:0000259" key="2">
    <source>
        <dbReference type="Pfam" id="PF02481"/>
    </source>
</evidence>
<accession>A0A1G6SB43</accession>
<dbReference type="Gene3D" id="3.40.50.450">
    <property type="match status" value="1"/>
</dbReference>
<dbReference type="InterPro" id="IPR057666">
    <property type="entry name" value="DrpA_SLOG"/>
</dbReference>
<dbReference type="EMBL" id="FMYT01000028">
    <property type="protein sequence ID" value="SDD13436.1"/>
    <property type="molecule type" value="Genomic_DNA"/>
</dbReference>
<dbReference type="GO" id="GO:0009294">
    <property type="term" value="P:DNA-mediated transformation"/>
    <property type="evidence" value="ECO:0007669"/>
    <property type="project" value="InterPro"/>
</dbReference>
<dbReference type="PANTHER" id="PTHR43022:SF1">
    <property type="entry name" value="PROTEIN SMF"/>
    <property type="match status" value="1"/>
</dbReference>
<comment type="similarity">
    <text evidence="1">Belongs to the DprA/Smf family.</text>
</comment>
<evidence type="ECO:0000313" key="3">
    <source>
        <dbReference type="EMBL" id="SDD13436.1"/>
    </source>
</evidence>
<evidence type="ECO:0000256" key="1">
    <source>
        <dbReference type="ARBA" id="ARBA00006525"/>
    </source>
</evidence>
<protein>
    <submittedName>
        <fullName evidence="3">DNA processing protein</fullName>
    </submittedName>
</protein>
<dbReference type="RefSeq" id="WP_073160202.1">
    <property type="nucleotide sequence ID" value="NZ_FMYT01000028.1"/>
</dbReference>
<evidence type="ECO:0000313" key="4">
    <source>
        <dbReference type="Proteomes" id="UP000324896"/>
    </source>
</evidence>
<gene>
    <name evidence="3" type="ORF">SAMN04488597_12823</name>
</gene>
<dbReference type="InterPro" id="IPR003488">
    <property type="entry name" value="DprA"/>
</dbReference>
<reference evidence="3 4" key="1">
    <citation type="submission" date="2016-10" db="EMBL/GenBank/DDBJ databases">
        <authorList>
            <person name="Varghese N."/>
            <person name="Submissions S."/>
        </authorList>
    </citation>
    <scope>NUCLEOTIDE SEQUENCE [LARGE SCALE GENOMIC DNA]</scope>
    <source>
        <strain evidence="3 4">WG10</strain>
    </source>
</reference>
<dbReference type="OrthoDB" id="9785707at2"/>